<accession>A0ABW5BT40</accession>
<dbReference type="InterPro" id="IPR029432">
    <property type="entry name" value="Gp28/Gp37-like_dom"/>
</dbReference>
<keyword evidence="3" id="KW-1185">Reference proteome</keyword>
<evidence type="ECO:0000313" key="2">
    <source>
        <dbReference type="EMBL" id="MFD2212744.1"/>
    </source>
</evidence>
<dbReference type="Pfam" id="PF14594">
    <property type="entry name" value="Sipho_Gp37"/>
    <property type="match status" value="1"/>
</dbReference>
<evidence type="ECO:0000259" key="1">
    <source>
        <dbReference type="Pfam" id="PF14594"/>
    </source>
</evidence>
<organism evidence="2 3">
    <name type="scientific">Metabacillus endolithicus</name>
    <dbReference type="NCBI Taxonomy" id="1535204"/>
    <lineage>
        <taxon>Bacteria</taxon>
        <taxon>Bacillati</taxon>
        <taxon>Bacillota</taxon>
        <taxon>Bacilli</taxon>
        <taxon>Bacillales</taxon>
        <taxon>Bacillaceae</taxon>
        <taxon>Metabacillus</taxon>
    </lineage>
</organism>
<dbReference type="EMBL" id="JBHUIK010000001">
    <property type="protein sequence ID" value="MFD2212744.1"/>
    <property type="molecule type" value="Genomic_DNA"/>
</dbReference>
<proteinExistence type="predicted"/>
<name>A0ABW5BT40_9BACI</name>
<feature type="domain" description="Gp28/Gp37-like" evidence="1">
    <location>
        <begin position="16"/>
        <end position="73"/>
    </location>
</feature>
<protein>
    <recommendedName>
        <fullName evidence="1">Gp28/Gp37-like domain-containing protein</fullName>
    </recommendedName>
</protein>
<reference evidence="3" key="1">
    <citation type="journal article" date="2019" name="Int. J. Syst. Evol. Microbiol.">
        <title>The Global Catalogue of Microorganisms (GCM) 10K type strain sequencing project: providing services to taxonomists for standard genome sequencing and annotation.</title>
        <authorList>
            <consortium name="The Broad Institute Genomics Platform"/>
            <consortium name="The Broad Institute Genome Sequencing Center for Infectious Disease"/>
            <person name="Wu L."/>
            <person name="Ma J."/>
        </authorList>
    </citation>
    <scope>NUCLEOTIDE SEQUENCE [LARGE SCALE GENOMIC DNA]</scope>
    <source>
        <strain evidence="3">CGMCC 1.15474</strain>
    </source>
</reference>
<sequence>MRMVKHLKIGLVEDSHKKQLLTQRITLPPSHTVYDNKTGNAETVMSNYVNTNIVNPLDANRKIPRLIAAPNQNSRQSIF</sequence>
<comment type="caution">
    <text evidence="2">The sequence shown here is derived from an EMBL/GenBank/DDBJ whole genome shotgun (WGS) entry which is preliminary data.</text>
</comment>
<dbReference type="Proteomes" id="UP001597318">
    <property type="component" value="Unassembled WGS sequence"/>
</dbReference>
<evidence type="ECO:0000313" key="3">
    <source>
        <dbReference type="Proteomes" id="UP001597318"/>
    </source>
</evidence>
<gene>
    <name evidence="2" type="ORF">ACFSKK_03350</name>
</gene>